<evidence type="ECO:0000259" key="2">
    <source>
        <dbReference type="Pfam" id="PF09822"/>
    </source>
</evidence>
<feature type="domain" description="DUF7088" evidence="3">
    <location>
        <begin position="34"/>
        <end position="140"/>
    </location>
</feature>
<dbReference type="InterPro" id="IPR019863">
    <property type="entry name" value="Motility-assoc_ABC-rel_GldG"/>
</dbReference>
<dbReference type="EMBL" id="NBWU01000008">
    <property type="protein sequence ID" value="PCE62666.1"/>
    <property type="molecule type" value="Genomic_DNA"/>
</dbReference>
<gene>
    <name evidence="4" type="ORF">B7P33_18720</name>
</gene>
<dbReference type="Pfam" id="PF09822">
    <property type="entry name" value="ABC_transp_aux"/>
    <property type="match status" value="1"/>
</dbReference>
<sequence>MTKSDLMHGVKALLALVAINILAQWVPIRFDLTEDQRYSLSESAVDAIAPFESPVIVDVLLDGNLPPEFAKLKTETALILESFAQENPNVKFDFVDPLQGAQDQNRIIGELQALGLTPTQLTTTESAKVSQEMVFPWAMVNYQDRTIKVPLLKNKLGASTEEMVNNSVQHLEYAFADAFAKASRIKKKSVAIMRGNGELPDLEMADFLTSIRDYYNIGVITLDSVANNAEKTLSELQKFDLALIAKPTEAFSDAEKLVMDQYIVNGGKTMWLLDPVVMELDSLLNNQGKNLAFPRDLNLNDFFFPYGVRLNNDLVNDMYFTQIVLASGSGNQSQYDPVPWVYHPMVFSKNSHAITNNLEALRIQFGSSIDLLDNDYTQSVLLQSSSLSKADGIPRTIDLGIIKNPPAKEQYTPGNLPMGVLIEGAFSSAYKNRVKPIELSAFKDDGPENQIIVIADGDLIRNQTRQGRPLELGYDKWTNNFYGNKEFLINCLNYMLDDSGLINIRNKQVSIPFLDREKVAQDRSYWQLLNIGVPLVLLILLALGFTWYRKRRFSA</sequence>
<proteinExistence type="predicted"/>
<keyword evidence="5" id="KW-1185">Reference proteome</keyword>
<dbReference type="OrthoDB" id="9777219at2"/>
<dbReference type="RefSeq" id="WP_097443753.1">
    <property type="nucleotide sequence ID" value="NZ_NBWU01000008.1"/>
</dbReference>
<accession>A0A2A4G3X7</accession>
<keyword evidence="1" id="KW-0472">Membrane</keyword>
<evidence type="ECO:0000259" key="3">
    <source>
        <dbReference type="Pfam" id="PF23357"/>
    </source>
</evidence>
<organism evidence="4 5">
    <name type="scientific">Sediminicola luteus</name>
    <dbReference type="NCBI Taxonomy" id="319238"/>
    <lineage>
        <taxon>Bacteria</taxon>
        <taxon>Pseudomonadati</taxon>
        <taxon>Bacteroidota</taxon>
        <taxon>Flavobacteriia</taxon>
        <taxon>Flavobacteriales</taxon>
        <taxon>Flavobacteriaceae</taxon>
        <taxon>Sediminicola</taxon>
    </lineage>
</organism>
<dbReference type="NCBIfam" id="TIGR03521">
    <property type="entry name" value="GldG"/>
    <property type="match status" value="1"/>
</dbReference>
<evidence type="ECO:0000256" key="1">
    <source>
        <dbReference type="SAM" id="Phobius"/>
    </source>
</evidence>
<name>A0A2A4G3X7_9FLAO</name>
<dbReference type="Pfam" id="PF23357">
    <property type="entry name" value="DUF7088"/>
    <property type="match status" value="1"/>
</dbReference>
<keyword evidence="1" id="KW-0812">Transmembrane</keyword>
<comment type="caution">
    <text evidence="4">The sequence shown here is derived from an EMBL/GenBank/DDBJ whole genome shotgun (WGS) entry which is preliminary data.</text>
</comment>
<evidence type="ECO:0000313" key="4">
    <source>
        <dbReference type="EMBL" id="PCE62666.1"/>
    </source>
</evidence>
<feature type="domain" description="ABC-type uncharacterised transport system" evidence="2">
    <location>
        <begin position="187"/>
        <end position="491"/>
    </location>
</feature>
<dbReference type="AlphaFoldDB" id="A0A2A4G3X7"/>
<protein>
    <submittedName>
        <fullName evidence="4">Gliding motility-associated ABC transporter substrate-binding protein GldG</fullName>
    </submittedName>
</protein>
<keyword evidence="1" id="KW-1133">Transmembrane helix</keyword>
<dbReference type="InterPro" id="IPR019196">
    <property type="entry name" value="ABC_transp_unknown"/>
</dbReference>
<dbReference type="InterPro" id="IPR055396">
    <property type="entry name" value="DUF7088"/>
</dbReference>
<dbReference type="Proteomes" id="UP000219559">
    <property type="component" value="Unassembled WGS sequence"/>
</dbReference>
<reference evidence="4 5" key="1">
    <citation type="submission" date="2017-04" db="EMBL/GenBank/DDBJ databases">
        <title>A new member of the family Flavobacteriaceae isolated from ascidians.</title>
        <authorList>
            <person name="Chen L."/>
        </authorList>
    </citation>
    <scope>NUCLEOTIDE SEQUENCE [LARGE SCALE GENOMIC DNA]</scope>
    <source>
        <strain evidence="4 5">HQA918</strain>
    </source>
</reference>
<evidence type="ECO:0000313" key="5">
    <source>
        <dbReference type="Proteomes" id="UP000219559"/>
    </source>
</evidence>
<feature type="transmembrane region" description="Helical" evidence="1">
    <location>
        <begin position="525"/>
        <end position="548"/>
    </location>
</feature>